<feature type="transmembrane region" description="Helical" evidence="1">
    <location>
        <begin position="72"/>
        <end position="91"/>
    </location>
</feature>
<name>A0ABW5DJP7_9PROT</name>
<keyword evidence="1" id="KW-0472">Membrane</keyword>
<feature type="transmembrane region" description="Helical" evidence="1">
    <location>
        <begin position="45"/>
        <end position="66"/>
    </location>
</feature>
<comment type="caution">
    <text evidence="2">The sequence shown here is derived from an EMBL/GenBank/DDBJ whole genome shotgun (WGS) entry which is preliminary data.</text>
</comment>
<reference evidence="3" key="1">
    <citation type="journal article" date="2019" name="Int. J. Syst. Evol. Microbiol.">
        <title>The Global Catalogue of Microorganisms (GCM) 10K type strain sequencing project: providing services to taxonomists for standard genome sequencing and annotation.</title>
        <authorList>
            <consortium name="The Broad Institute Genomics Platform"/>
            <consortium name="The Broad Institute Genome Sequencing Center for Infectious Disease"/>
            <person name="Wu L."/>
            <person name="Ma J."/>
        </authorList>
    </citation>
    <scope>NUCLEOTIDE SEQUENCE [LARGE SCALE GENOMIC DNA]</scope>
    <source>
        <strain evidence="3">CGMCC 1.19062</strain>
    </source>
</reference>
<evidence type="ECO:0000313" key="2">
    <source>
        <dbReference type="EMBL" id="MFD2261322.1"/>
    </source>
</evidence>
<proteinExistence type="predicted"/>
<evidence type="ECO:0000313" key="3">
    <source>
        <dbReference type="Proteomes" id="UP001597295"/>
    </source>
</evidence>
<protein>
    <submittedName>
        <fullName evidence="2">Uncharacterized protein</fullName>
    </submittedName>
</protein>
<dbReference type="RefSeq" id="WP_379873927.1">
    <property type="nucleotide sequence ID" value="NZ_JBHUIP010000001.1"/>
</dbReference>
<organism evidence="2 3">
    <name type="scientific">Lacibacterium aquatile</name>
    <dbReference type="NCBI Taxonomy" id="1168082"/>
    <lineage>
        <taxon>Bacteria</taxon>
        <taxon>Pseudomonadati</taxon>
        <taxon>Pseudomonadota</taxon>
        <taxon>Alphaproteobacteria</taxon>
        <taxon>Rhodospirillales</taxon>
        <taxon>Rhodospirillaceae</taxon>
    </lineage>
</organism>
<evidence type="ECO:0000256" key="1">
    <source>
        <dbReference type="SAM" id="Phobius"/>
    </source>
</evidence>
<dbReference type="Proteomes" id="UP001597295">
    <property type="component" value="Unassembled WGS sequence"/>
</dbReference>
<accession>A0ABW5DJP7</accession>
<keyword evidence="1" id="KW-1133">Transmembrane helix</keyword>
<sequence length="101" mass="10586">MGFSSFAASLRKLGRRTAHKDPVGIEGHAASFDQHLLAGPATRGLITGLFASLLLAIVGAGGLLAIGEPLLAIFSASFFLCAAIGWGFVLYRRLDVMKRVG</sequence>
<dbReference type="EMBL" id="JBHUIP010000001">
    <property type="protein sequence ID" value="MFD2261322.1"/>
    <property type="molecule type" value="Genomic_DNA"/>
</dbReference>
<keyword evidence="3" id="KW-1185">Reference proteome</keyword>
<keyword evidence="1" id="KW-0812">Transmembrane</keyword>
<gene>
    <name evidence="2" type="ORF">ACFSM5_00375</name>
</gene>